<name>A0ABW1LMA4_9ACTN</name>
<proteinExistence type="predicted"/>
<reference evidence="3" key="1">
    <citation type="journal article" date="2019" name="Int. J. Syst. Evol. Microbiol.">
        <title>The Global Catalogue of Microorganisms (GCM) 10K type strain sequencing project: providing services to taxonomists for standard genome sequencing and annotation.</title>
        <authorList>
            <consortium name="The Broad Institute Genomics Platform"/>
            <consortium name="The Broad Institute Genome Sequencing Center for Infectious Disease"/>
            <person name="Wu L."/>
            <person name="Ma J."/>
        </authorList>
    </citation>
    <scope>NUCLEOTIDE SEQUENCE [LARGE SCALE GENOMIC DNA]</scope>
    <source>
        <strain evidence="3">CCUG 54522</strain>
    </source>
</reference>
<gene>
    <name evidence="2" type="ORF">ACFPYL_17395</name>
</gene>
<organism evidence="2 3">
    <name type="scientific">Nocardioides hankookensis</name>
    <dbReference type="NCBI Taxonomy" id="443157"/>
    <lineage>
        <taxon>Bacteria</taxon>
        <taxon>Bacillati</taxon>
        <taxon>Actinomycetota</taxon>
        <taxon>Actinomycetes</taxon>
        <taxon>Propionibacteriales</taxon>
        <taxon>Nocardioidaceae</taxon>
        <taxon>Nocardioides</taxon>
    </lineage>
</organism>
<dbReference type="EMBL" id="JBHSRJ010000006">
    <property type="protein sequence ID" value="MFC6044869.1"/>
    <property type="molecule type" value="Genomic_DNA"/>
</dbReference>
<evidence type="ECO:0000256" key="1">
    <source>
        <dbReference type="SAM" id="MobiDB-lite"/>
    </source>
</evidence>
<accession>A0ABW1LMA4</accession>
<sequence>MTDYAARLAALRDAETQAIAALTTADAALARAEDKRTKQLERLDADVSEKREQVTSAQRGFVVAVGAERAAVVLGISVAAARNLTRTPGHAAGAKTTDHSPDHSPIPGLVGAP</sequence>
<comment type="caution">
    <text evidence="2">The sequence shown here is derived from an EMBL/GenBank/DDBJ whole genome shotgun (WGS) entry which is preliminary data.</text>
</comment>
<evidence type="ECO:0000313" key="2">
    <source>
        <dbReference type="EMBL" id="MFC6044869.1"/>
    </source>
</evidence>
<evidence type="ECO:0000313" key="3">
    <source>
        <dbReference type="Proteomes" id="UP001596135"/>
    </source>
</evidence>
<protein>
    <submittedName>
        <fullName evidence="2">Uncharacterized protein</fullName>
    </submittedName>
</protein>
<feature type="region of interest" description="Disordered" evidence="1">
    <location>
        <begin position="85"/>
        <end position="113"/>
    </location>
</feature>
<dbReference type="Proteomes" id="UP001596135">
    <property type="component" value="Unassembled WGS sequence"/>
</dbReference>
<dbReference type="RefSeq" id="WP_379157043.1">
    <property type="nucleotide sequence ID" value="NZ_JBHSRJ010000006.1"/>
</dbReference>
<keyword evidence="3" id="KW-1185">Reference proteome</keyword>